<dbReference type="Pfam" id="PF05947">
    <property type="entry name" value="T6SS_TssF"/>
    <property type="match status" value="1"/>
</dbReference>
<dbReference type="PANTHER" id="PTHR35370:SF1">
    <property type="entry name" value="TYPE VI SECRETION SYSTEM COMPONENT TSSF1"/>
    <property type="match status" value="1"/>
</dbReference>
<gene>
    <name evidence="1" type="ORF">Q31a_38980</name>
</gene>
<dbReference type="RefSeq" id="WP_145080826.1">
    <property type="nucleotide sequence ID" value="NZ_CP036298.1"/>
</dbReference>
<dbReference type="PIRSF" id="PIRSF028304">
    <property type="entry name" value="UCP028304"/>
    <property type="match status" value="1"/>
</dbReference>
<dbReference type="KEGG" id="ahel:Q31a_38980"/>
<sequence length="610" mass="68473">MIDKLLDYYQRELNFLRELGSEFAEQHPKIAGRLRLDADSIEDPHVSRFVEASALLAARTRLKIDDEFPDICQAILQTLYPHYLSPTPPACIVQLAINDKTYEGLNGHQVKRGARLETEPVDGEPCRFQTCFDTRLWPMEVEQVDYLVPPLPFHTSPWNRDVQAAIRVRFSALSPKTDLTKLNINDLNLFLGGSAACSNALVEALFGNVLGVALSDGADRWEWLPTACAAPIGYHDHESLLPHTPRSLTAYRILSEFFAMNAKFRFVNVNFQNRWQQAVSAERGELIFFLKRMHPVLQRELDRDALRTECTPAVNLFFKRAEPIRTTENQVEYRVIPNARGPAAAEIYSIDRVTAISANGIEREFLPFFQPQHPPSSTHPQRYWYAKRVQSIGKTSDTDRGSELYLSVVDLHGEACMDDGWSIDVETTCLNRDRVARLPFGGGHPRLVLTEGGASIRASCITPPTPTLRAIDREDLHWRLVSHLSLNHLVLTNGTDGAEALREILRLYDAEDSPESRKVIESVLQVQYRRGTARVPGGPAPGFCRGIDVEISLDAERLGGTGVYLFANVLERFMGLFATLNSFTRTTVRVRGSELPLIVGQARAGSQTLI</sequence>
<dbReference type="AlphaFoldDB" id="A0A518GAF3"/>
<dbReference type="InterPro" id="IPR010272">
    <property type="entry name" value="T6SS_TssF"/>
</dbReference>
<evidence type="ECO:0000313" key="2">
    <source>
        <dbReference type="Proteomes" id="UP000318017"/>
    </source>
</evidence>
<accession>A0A518GAF3</accession>
<keyword evidence="2" id="KW-1185">Reference proteome</keyword>
<reference evidence="1 2" key="1">
    <citation type="submission" date="2019-02" db="EMBL/GenBank/DDBJ databases">
        <title>Deep-cultivation of Planctomycetes and their phenomic and genomic characterization uncovers novel biology.</title>
        <authorList>
            <person name="Wiegand S."/>
            <person name="Jogler M."/>
            <person name="Boedeker C."/>
            <person name="Pinto D."/>
            <person name="Vollmers J."/>
            <person name="Rivas-Marin E."/>
            <person name="Kohn T."/>
            <person name="Peeters S.H."/>
            <person name="Heuer A."/>
            <person name="Rast P."/>
            <person name="Oberbeckmann S."/>
            <person name="Bunk B."/>
            <person name="Jeske O."/>
            <person name="Meyerdierks A."/>
            <person name="Storesund J.E."/>
            <person name="Kallscheuer N."/>
            <person name="Luecker S."/>
            <person name="Lage O.M."/>
            <person name="Pohl T."/>
            <person name="Merkel B.J."/>
            <person name="Hornburger P."/>
            <person name="Mueller R.-W."/>
            <person name="Bruemmer F."/>
            <person name="Labrenz M."/>
            <person name="Spormann A.M."/>
            <person name="Op den Camp H."/>
            <person name="Overmann J."/>
            <person name="Amann R."/>
            <person name="Jetten M.S.M."/>
            <person name="Mascher T."/>
            <person name="Medema M.H."/>
            <person name="Devos D.P."/>
            <person name="Kaster A.-K."/>
            <person name="Ovreas L."/>
            <person name="Rohde M."/>
            <person name="Galperin M.Y."/>
            <person name="Jogler C."/>
        </authorList>
    </citation>
    <scope>NUCLEOTIDE SEQUENCE [LARGE SCALE GENOMIC DNA]</scope>
    <source>
        <strain evidence="1 2">Q31a</strain>
    </source>
</reference>
<dbReference type="PANTHER" id="PTHR35370">
    <property type="entry name" value="CYTOPLASMIC PROTEIN-RELATED-RELATED"/>
    <property type="match status" value="1"/>
</dbReference>
<dbReference type="Proteomes" id="UP000318017">
    <property type="component" value="Chromosome"/>
</dbReference>
<dbReference type="NCBIfam" id="TIGR03359">
    <property type="entry name" value="VI_chp_6"/>
    <property type="match status" value="1"/>
</dbReference>
<dbReference type="OrthoDB" id="9763676at2"/>
<evidence type="ECO:0008006" key="3">
    <source>
        <dbReference type="Google" id="ProtNLM"/>
    </source>
</evidence>
<name>A0A518GAF3_9BACT</name>
<protein>
    <recommendedName>
        <fullName evidence="3">Type VI secretion system baseplate subunit TssF</fullName>
    </recommendedName>
</protein>
<evidence type="ECO:0000313" key="1">
    <source>
        <dbReference type="EMBL" id="QDV25572.1"/>
    </source>
</evidence>
<dbReference type="EMBL" id="CP036298">
    <property type="protein sequence ID" value="QDV25572.1"/>
    <property type="molecule type" value="Genomic_DNA"/>
</dbReference>
<proteinExistence type="predicted"/>
<organism evidence="1 2">
    <name type="scientific">Aureliella helgolandensis</name>
    <dbReference type="NCBI Taxonomy" id="2527968"/>
    <lineage>
        <taxon>Bacteria</taxon>
        <taxon>Pseudomonadati</taxon>
        <taxon>Planctomycetota</taxon>
        <taxon>Planctomycetia</taxon>
        <taxon>Pirellulales</taxon>
        <taxon>Pirellulaceae</taxon>
        <taxon>Aureliella</taxon>
    </lineage>
</organism>